<organism evidence="12 13">
    <name type="scientific">Cylicocyclus nassatus</name>
    <name type="common">Nematode worm</name>
    <dbReference type="NCBI Taxonomy" id="53992"/>
    <lineage>
        <taxon>Eukaryota</taxon>
        <taxon>Metazoa</taxon>
        <taxon>Ecdysozoa</taxon>
        <taxon>Nematoda</taxon>
        <taxon>Chromadorea</taxon>
        <taxon>Rhabditida</taxon>
        <taxon>Rhabditina</taxon>
        <taxon>Rhabditomorpha</taxon>
        <taxon>Strongyloidea</taxon>
        <taxon>Strongylidae</taxon>
        <taxon>Cylicocyclus</taxon>
    </lineage>
</organism>
<keyword evidence="13" id="KW-1185">Reference proteome</keyword>
<evidence type="ECO:0000259" key="11">
    <source>
        <dbReference type="PROSITE" id="PS50940"/>
    </source>
</evidence>
<feature type="chain" id="PRO_5041429264" description="Chitin-binding type-2 domain-containing protein" evidence="10">
    <location>
        <begin position="16"/>
        <end position="501"/>
    </location>
</feature>
<dbReference type="InterPro" id="IPR050685">
    <property type="entry name" value="LDLR"/>
</dbReference>
<dbReference type="PROSITE" id="PS50068">
    <property type="entry name" value="LDLRA_2"/>
    <property type="match status" value="2"/>
</dbReference>
<dbReference type="GO" id="GO:0005576">
    <property type="term" value="C:extracellular region"/>
    <property type="evidence" value="ECO:0007669"/>
    <property type="project" value="InterPro"/>
</dbReference>
<comment type="caution">
    <text evidence="8">Lacks conserved residue(s) required for the propagation of feature annotation.</text>
</comment>
<feature type="region of interest" description="Disordered" evidence="9">
    <location>
        <begin position="251"/>
        <end position="322"/>
    </location>
</feature>
<protein>
    <recommendedName>
        <fullName evidence="11">Chitin-binding type-2 domain-containing protein</fullName>
    </recommendedName>
</protein>
<feature type="compositionally biased region" description="Acidic residues" evidence="9">
    <location>
        <begin position="263"/>
        <end position="276"/>
    </location>
</feature>
<dbReference type="AlphaFoldDB" id="A0AA36GEE8"/>
<evidence type="ECO:0000256" key="5">
    <source>
        <dbReference type="ARBA" id="ARBA00022989"/>
    </source>
</evidence>
<evidence type="ECO:0000256" key="2">
    <source>
        <dbReference type="ARBA" id="ARBA00004308"/>
    </source>
</evidence>
<proteinExistence type="predicted"/>
<feature type="signal peptide" evidence="10">
    <location>
        <begin position="1"/>
        <end position="15"/>
    </location>
</feature>
<dbReference type="PROSITE" id="PS50940">
    <property type="entry name" value="CHIT_BIND_II"/>
    <property type="match status" value="1"/>
</dbReference>
<reference evidence="12" key="1">
    <citation type="submission" date="2023-07" db="EMBL/GenBank/DDBJ databases">
        <authorList>
            <consortium name="CYATHOMIX"/>
        </authorList>
    </citation>
    <scope>NUCLEOTIDE SEQUENCE</scope>
    <source>
        <strain evidence="12">N/A</strain>
    </source>
</reference>
<dbReference type="PROSITE" id="PS01209">
    <property type="entry name" value="LDLRA_1"/>
    <property type="match status" value="1"/>
</dbReference>
<evidence type="ECO:0000256" key="6">
    <source>
        <dbReference type="ARBA" id="ARBA00023136"/>
    </source>
</evidence>
<gene>
    <name evidence="12" type="ORF">CYNAS_LOCUS1222</name>
</gene>
<feature type="compositionally biased region" description="Pro residues" evidence="9">
    <location>
        <begin position="304"/>
        <end position="315"/>
    </location>
</feature>
<feature type="domain" description="Chitin-binding type-2" evidence="11">
    <location>
        <begin position="30"/>
        <end position="103"/>
    </location>
</feature>
<dbReference type="Gene3D" id="4.10.400.10">
    <property type="entry name" value="Low-density Lipoprotein Receptor"/>
    <property type="match status" value="3"/>
</dbReference>
<dbReference type="SMART" id="SM00494">
    <property type="entry name" value="ChtBD2"/>
    <property type="match status" value="1"/>
</dbReference>
<feature type="disulfide bond" evidence="8">
    <location>
        <begin position="167"/>
        <end position="182"/>
    </location>
</feature>
<feature type="disulfide bond" evidence="8">
    <location>
        <begin position="129"/>
        <end position="144"/>
    </location>
</feature>
<evidence type="ECO:0000256" key="4">
    <source>
        <dbReference type="ARBA" id="ARBA00022737"/>
    </source>
</evidence>
<evidence type="ECO:0000256" key="9">
    <source>
        <dbReference type="SAM" id="MobiDB-lite"/>
    </source>
</evidence>
<name>A0AA36GEE8_CYLNA</name>
<accession>A0AA36GEE8</accession>
<evidence type="ECO:0000313" key="13">
    <source>
        <dbReference type="Proteomes" id="UP001176961"/>
    </source>
</evidence>
<dbReference type="InterPro" id="IPR036055">
    <property type="entry name" value="LDL_receptor-like_sf"/>
</dbReference>
<sequence>MYFVIVSAFLGIASGTIIELMDTSMDPVSPNYCNDSSVMEGAGLIKATMGQFLGYECSPEFYHCRWQSDGFRTYRKHCKTGLVYDVLGTQNCNYDYNVKSCGLRGGALCAAEEFACIVSEECIDGSRRCNGIAECSDGTDEMNCEVCGNGLFHCAKSGECIPYDERCDGKRQCPHGEDELLCKKNPMDRSFTCQSMRQKIHMTQVRYQAKNFKNLLFFSVCDGMPQCDDGSDEMYCQAGIAASHGVHEAAISFSSNPNPPVEELNEDDADDYEEEPSPSKDEPSFPMLAINLPPQPSVVELSEPSPPPAAPPPRTPIASSGGFNKRVQTTMKAQEAVTTKAPAKLTPVSSNRYLTKPLSQAKERVPAATGSKVAPRNEKPKQLFAQPLEQESLDIATSTAPPAVVHEVKISGSTFPPLPTAVDPKARIMQQLGAQLEGRVSPQLLSKLEKLLTEDVEFTPPKLNTPGVAVESSALLSHSAPLASTSLVRNFTSRIHRTENP</sequence>
<evidence type="ECO:0000256" key="8">
    <source>
        <dbReference type="PROSITE-ProRule" id="PRU00124"/>
    </source>
</evidence>
<feature type="region of interest" description="Disordered" evidence="9">
    <location>
        <begin position="359"/>
        <end position="379"/>
    </location>
</feature>
<dbReference type="InterPro" id="IPR002172">
    <property type="entry name" value="LDrepeatLR_classA_rpt"/>
</dbReference>
<dbReference type="GO" id="GO:0012505">
    <property type="term" value="C:endomembrane system"/>
    <property type="evidence" value="ECO:0007669"/>
    <property type="project" value="UniProtKB-SubCell"/>
</dbReference>
<keyword evidence="5" id="KW-1133">Transmembrane helix</keyword>
<dbReference type="InterPro" id="IPR023415">
    <property type="entry name" value="LDLR_class-A_CS"/>
</dbReference>
<dbReference type="SUPFAM" id="SSF57424">
    <property type="entry name" value="LDL receptor-like module"/>
    <property type="match status" value="3"/>
</dbReference>
<evidence type="ECO:0000256" key="7">
    <source>
        <dbReference type="ARBA" id="ARBA00023157"/>
    </source>
</evidence>
<evidence type="ECO:0000313" key="12">
    <source>
        <dbReference type="EMBL" id="CAJ0589239.1"/>
    </source>
</evidence>
<comment type="caution">
    <text evidence="12">The sequence shown here is derived from an EMBL/GenBank/DDBJ whole genome shotgun (WGS) entry which is preliminary data.</text>
</comment>
<dbReference type="SMART" id="SM00192">
    <property type="entry name" value="LDLa"/>
    <property type="match status" value="3"/>
</dbReference>
<dbReference type="PANTHER" id="PTHR24270">
    <property type="entry name" value="LOW-DENSITY LIPOPROTEIN RECEPTOR-RELATED"/>
    <property type="match status" value="1"/>
</dbReference>
<dbReference type="GO" id="GO:0008061">
    <property type="term" value="F:chitin binding"/>
    <property type="evidence" value="ECO:0007669"/>
    <property type="project" value="InterPro"/>
</dbReference>
<keyword evidence="7 8" id="KW-1015">Disulfide bond</keyword>
<evidence type="ECO:0000256" key="3">
    <source>
        <dbReference type="ARBA" id="ARBA00022692"/>
    </source>
</evidence>
<keyword evidence="6" id="KW-0472">Membrane</keyword>
<dbReference type="InterPro" id="IPR002557">
    <property type="entry name" value="Chitin-bd_dom"/>
</dbReference>
<dbReference type="EMBL" id="CATQJL010000001">
    <property type="protein sequence ID" value="CAJ0589239.1"/>
    <property type="molecule type" value="Genomic_DNA"/>
</dbReference>
<keyword evidence="10" id="KW-0732">Signal</keyword>
<dbReference type="PRINTS" id="PR00261">
    <property type="entry name" value="LDLRECEPTOR"/>
</dbReference>
<dbReference type="Pfam" id="PF00057">
    <property type="entry name" value="Ldl_recept_a"/>
    <property type="match status" value="2"/>
</dbReference>
<dbReference type="Proteomes" id="UP001176961">
    <property type="component" value="Unassembled WGS sequence"/>
</dbReference>
<dbReference type="CDD" id="cd00112">
    <property type="entry name" value="LDLa"/>
    <property type="match status" value="3"/>
</dbReference>
<evidence type="ECO:0000256" key="10">
    <source>
        <dbReference type="SAM" id="SignalP"/>
    </source>
</evidence>
<keyword evidence="4" id="KW-0677">Repeat</keyword>
<dbReference type="GO" id="GO:0016192">
    <property type="term" value="P:vesicle-mediated transport"/>
    <property type="evidence" value="ECO:0007669"/>
    <property type="project" value="UniProtKB-ARBA"/>
</dbReference>
<comment type="subcellular location">
    <subcellularLocation>
        <location evidence="2">Endomembrane system</location>
    </subcellularLocation>
    <subcellularLocation>
        <location evidence="1">Membrane</location>
        <topology evidence="1">Single-pass membrane protein</topology>
    </subcellularLocation>
</comment>
<keyword evidence="3" id="KW-0812">Transmembrane</keyword>
<evidence type="ECO:0000256" key="1">
    <source>
        <dbReference type="ARBA" id="ARBA00004167"/>
    </source>
</evidence>
<dbReference type="GO" id="GO:0005886">
    <property type="term" value="C:plasma membrane"/>
    <property type="evidence" value="ECO:0007669"/>
    <property type="project" value="TreeGrafter"/>
</dbReference>